<dbReference type="GO" id="GO:0045493">
    <property type="term" value="P:xylan catabolic process"/>
    <property type="evidence" value="ECO:0007669"/>
    <property type="project" value="UniProtKB-KW"/>
</dbReference>
<evidence type="ECO:0000313" key="2">
    <source>
        <dbReference type="EMBL" id="QFQ02597.1"/>
    </source>
</evidence>
<keyword evidence="1" id="KW-1133">Transmembrane helix</keyword>
<keyword evidence="2" id="KW-0119">Carbohydrate metabolism</keyword>
<dbReference type="InterPro" id="IPR029058">
    <property type="entry name" value="AB_hydrolase_fold"/>
</dbReference>
<protein>
    <submittedName>
        <fullName evidence="2">Endo-1,4-beta-xylanase Z</fullName>
        <ecNumber evidence="2">3.2.1.8</ecNumber>
    </submittedName>
</protein>
<proteinExistence type="predicted"/>
<keyword evidence="1" id="KW-0812">Transmembrane</keyword>
<dbReference type="Proteomes" id="UP000326711">
    <property type="component" value="Chromosome"/>
</dbReference>
<dbReference type="Pfam" id="PF00756">
    <property type="entry name" value="Esterase"/>
    <property type="match status" value="1"/>
</dbReference>
<keyword evidence="2" id="KW-0326">Glycosidase</keyword>
<accession>A0A5J6ZAM0</accession>
<dbReference type="SUPFAM" id="SSF53474">
    <property type="entry name" value="alpha/beta-Hydrolases"/>
    <property type="match status" value="1"/>
</dbReference>
<dbReference type="KEGG" id="cuo:CUROG_06170"/>
<name>A0A5J6ZAM0_9CORY</name>
<organism evidence="2 3">
    <name type="scientific">Corynebacterium urogenitale</name>
    <dbReference type="NCBI Taxonomy" id="2487892"/>
    <lineage>
        <taxon>Bacteria</taxon>
        <taxon>Bacillati</taxon>
        <taxon>Actinomycetota</taxon>
        <taxon>Actinomycetes</taxon>
        <taxon>Mycobacteriales</taxon>
        <taxon>Corynebacteriaceae</taxon>
        <taxon>Corynebacterium</taxon>
    </lineage>
</organism>
<keyword evidence="3" id="KW-1185">Reference proteome</keyword>
<keyword evidence="2" id="KW-0624">Polysaccharide degradation</keyword>
<reference evidence="3" key="1">
    <citation type="submission" date="2019-10" db="EMBL/GenBank/DDBJ databases">
        <title>Complete genome sequence of Corynebacterium urogenitalis DSM 108747, isolated from the genital tract of a cow.</title>
        <authorList>
            <person name="Ruckert C."/>
            <person name="Ballas P."/>
            <person name="Wagener K."/>
            <person name="Drillich M."/>
            <person name="Kaempfer P."/>
            <person name="Busse H.-J."/>
            <person name="Ehling-Schulz M."/>
        </authorList>
    </citation>
    <scope>NUCLEOTIDE SEQUENCE [LARGE SCALE GENOMIC DNA]</scope>
    <source>
        <strain evidence="3">LMM 1652</strain>
    </source>
</reference>
<dbReference type="InterPro" id="IPR000801">
    <property type="entry name" value="Esterase-like"/>
</dbReference>
<dbReference type="EMBL" id="CP045032">
    <property type="protein sequence ID" value="QFQ02597.1"/>
    <property type="molecule type" value="Genomic_DNA"/>
</dbReference>
<dbReference type="InterPro" id="IPR050583">
    <property type="entry name" value="Mycobacterial_A85_antigen"/>
</dbReference>
<keyword evidence="2" id="KW-0858">Xylan degradation</keyword>
<evidence type="ECO:0000313" key="3">
    <source>
        <dbReference type="Proteomes" id="UP000326711"/>
    </source>
</evidence>
<dbReference type="PANTHER" id="PTHR48098:SF1">
    <property type="entry name" value="DIACYLGLYCEROL ACYLTRANSFERASE_MYCOLYLTRANSFERASE AG85A"/>
    <property type="match status" value="1"/>
</dbReference>
<dbReference type="RefSeq" id="WP_151902939.1">
    <property type="nucleotide sequence ID" value="NZ_CP045032.1"/>
</dbReference>
<evidence type="ECO:0000256" key="1">
    <source>
        <dbReference type="SAM" id="Phobius"/>
    </source>
</evidence>
<keyword evidence="2" id="KW-0378">Hydrolase</keyword>
<feature type="transmembrane region" description="Helical" evidence="1">
    <location>
        <begin position="44"/>
        <end position="69"/>
    </location>
</feature>
<keyword evidence="1" id="KW-0472">Membrane</keyword>
<dbReference type="OrthoDB" id="3723842at2"/>
<feature type="transmembrane region" description="Helical" evidence="1">
    <location>
        <begin position="75"/>
        <end position="95"/>
    </location>
</feature>
<dbReference type="AlphaFoldDB" id="A0A5J6ZAM0"/>
<feature type="transmembrane region" description="Helical" evidence="1">
    <location>
        <begin position="102"/>
        <end position="125"/>
    </location>
</feature>
<dbReference type="GO" id="GO:0016747">
    <property type="term" value="F:acyltransferase activity, transferring groups other than amino-acyl groups"/>
    <property type="evidence" value="ECO:0007669"/>
    <property type="project" value="TreeGrafter"/>
</dbReference>
<dbReference type="PANTHER" id="PTHR48098">
    <property type="entry name" value="ENTEROCHELIN ESTERASE-RELATED"/>
    <property type="match status" value="1"/>
</dbReference>
<dbReference type="Gene3D" id="3.40.50.1820">
    <property type="entry name" value="alpha/beta hydrolase"/>
    <property type="match status" value="1"/>
</dbReference>
<dbReference type="GO" id="GO:0031176">
    <property type="term" value="F:endo-1,4-beta-xylanase activity"/>
    <property type="evidence" value="ECO:0007669"/>
    <property type="project" value="UniProtKB-EC"/>
</dbReference>
<gene>
    <name evidence="2" type="primary">xynZ</name>
    <name evidence="2" type="ORF">CUROG_06170</name>
</gene>
<sequence>MLEFLRSIPLTGVAAEATTWFVLILFTCMLVWAQSTGKRLRNSIVCAAIAVLLAIIGLTIAVGFFAISLGEIHPLLIAATICLLMSLLLTGAALITQWQKLWTLAPLAFVMLSCVLVGNQTYALYPDVETLFPDVSYNTIEEKDLPAVNASDKTISAELWRATEKTPDDGSRLSMNIPTPKSGFQARPADVYLPPAWFSTPRPELPVLVLLHGIPGAPSQWFDEGGGLKTIVDYQKLHDGLTPIVVSVDATGGWVSDPVCTDSPRAKVRTYLTKDVPAWLITRLGANPDQSSWTLGGLSYGGTCALQIVSNAPDSFGTFLDYSGEFTPNNGEGHQSTLQNFFNNSEKEFAKRNPADILSRAATDGTAVFSETSGRFVAGLSDHAAQEDLRRIHGLAEAAEIQSTFRTLPGGHDFRVWRTALRQDFAWVAERGGLPR</sequence>
<feature type="transmembrane region" description="Helical" evidence="1">
    <location>
        <begin position="12"/>
        <end position="32"/>
    </location>
</feature>
<dbReference type="EC" id="3.2.1.8" evidence="2"/>